<dbReference type="EMBL" id="DS268661">
    <property type="protein sequence ID" value="EFO97490.1"/>
    <property type="molecule type" value="Genomic_DNA"/>
</dbReference>
<keyword evidence="2" id="KW-1185">Reference proteome</keyword>
<dbReference type="KEGG" id="crq:GCK72_013248"/>
<dbReference type="Proteomes" id="UP000008281">
    <property type="component" value="Unassembled WGS sequence"/>
</dbReference>
<organism evidence="2">
    <name type="scientific">Caenorhabditis remanei</name>
    <name type="common">Caenorhabditis vulgaris</name>
    <dbReference type="NCBI Taxonomy" id="31234"/>
    <lineage>
        <taxon>Eukaryota</taxon>
        <taxon>Metazoa</taxon>
        <taxon>Ecdysozoa</taxon>
        <taxon>Nematoda</taxon>
        <taxon>Chromadorea</taxon>
        <taxon>Rhabditida</taxon>
        <taxon>Rhabditina</taxon>
        <taxon>Rhabditomorpha</taxon>
        <taxon>Rhabditoidea</taxon>
        <taxon>Rhabditidae</taxon>
        <taxon>Peloderinae</taxon>
        <taxon>Caenorhabditis</taxon>
    </lineage>
</organism>
<dbReference type="PANTHER" id="PTHR31006">
    <property type="entry name" value="F-BOX DOMAIN-CONTAINING PROTEIN-RELATED-RELATED"/>
    <property type="match status" value="1"/>
</dbReference>
<name>E3NGW8_CAERE</name>
<dbReference type="InterPro" id="IPR001810">
    <property type="entry name" value="F-box_dom"/>
</dbReference>
<gene>
    <name evidence="1" type="ORF">CRE_07036</name>
</gene>
<dbReference type="OrthoDB" id="5784581at2759"/>
<sequence length="319" mass="36668">MRPVHERLAATIAKRKNDRQNFEFWSALPEELRKKCIGTMELQARCRLRATSKTNKKLVESLELDVETLVLDGEKSVIKLKYRDGDGVLRCIFVVSNSSGFESGIYLIGWLMKSATIKHMQIMRFRSTSITEVEKQIINKMVPHKSSRISALHISDFNDIIFFFLEKMWTKMDRMKVWVRGGSDYSFDQLMKIPSFDYVKLFETSNFLSNYKNPCAVNAYFPIIQTWVENNAPVGKKLMALDVRRNGFSSFVKRFKSLLISQGHSEVVKAPVARIGTNNPSKHILGSLIEGNDKYKLICVIIPACLSPDLYHKYINSLH</sequence>
<accession>E3NGW8</accession>
<dbReference type="GeneID" id="9799671"/>
<dbReference type="RefSeq" id="XP_003092347.2">
    <property type="nucleotide sequence ID" value="XM_003092299.2"/>
</dbReference>
<dbReference type="AlphaFoldDB" id="E3NGW8"/>
<dbReference type="HOGENOM" id="CLU_1070568_0_0_1"/>
<dbReference type="PANTHER" id="PTHR31006:SF3">
    <property type="entry name" value="F-BOX DOMAIN-CONTAINING PROTEIN-RELATED"/>
    <property type="match status" value="1"/>
</dbReference>
<dbReference type="Pfam" id="PF00646">
    <property type="entry name" value="F-box"/>
    <property type="match status" value="1"/>
</dbReference>
<evidence type="ECO:0000313" key="1">
    <source>
        <dbReference type="EMBL" id="EFO97490.1"/>
    </source>
</evidence>
<dbReference type="CTD" id="9799671"/>
<evidence type="ECO:0000313" key="2">
    <source>
        <dbReference type="Proteomes" id="UP000008281"/>
    </source>
</evidence>
<dbReference type="eggNOG" id="ENOG502TJVN">
    <property type="taxonomic scope" value="Eukaryota"/>
</dbReference>
<dbReference type="OMA" id="REFRINE"/>
<protein>
    <submittedName>
        <fullName evidence="1">Uncharacterized protein</fullName>
    </submittedName>
</protein>
<proteinExistence type="predicted"/>
<dbReference type="InterPro" id="IPR042317">
    <property type="entry name" value="She-1-like"/>
</dbReference>
<reference evidence="1" key="1">
    <citation type="submission" date="2007-07" db="EMBL/GenBank/DDBJ databases">
        <title>PCAP assembly of the Caenorhabditis remanei genome.</title>
        <authorList>
            <consortium name="The Caenorhabditis remanei Sequencing Consortium"/>
            <person name="Wilson R.K."/>
        </authorList>
    </citation>
    <scope>NUCLEOTIDE SEQUENCE [LARGE SCALE GENOMIC DNA]</scope>
    <source>
        <strain evidence="1">PB4641</strain>
    </source>
</reference>